<name>K0TPY8_THAOC</name>
<sequence length="191" mass="19576">GTAGVLQPSAKLASQITGARGKLSTPVGTPAPTPPPSGGLKTASGGLLRPPSNAGGPKLVLRKPTKTGTSLKLKSSKATKIGITKITTPTDDGFEDVAATHKRMEDDKRRDEEEKRKREEEDAKMARELEAQINGLGGGAANGTSPKAAAATPAPTPAAAPKAVPPKPQLSSMEQSMAKLSGMNNDFFSGL</sequence>
<feature type="compositionally biased region" description="Basic and acidic residues" evidence="1">
    <location>
        <begin position="98"/>
        <end position="130"/>
    </location>
</feature>
<evidence type="ECO:0000313" key="2">
    <source>
        <dbReference type="EMBL" id="EJK75122.1"/>
    </source>
</evidence>
<comment type="caution">
    <text evidence="2">The sequence shown here is derived from an EMBL/GenBank/DDBJ whole genome shotgun (WGS) entry which is preliminary data.</text>
</comment>
<reference evidence="2 3" key="1">
    <citation type="journal article" date="2012" name="Genome Biol.">
        <title>Genome and low-iron response of an oceanic diatom adapted to chronic iron limitation.</title>
        <authorList>
            <person name="Lommer M."/>
            <person name="Specht M."/>
            <person name="Roy A.S."/>
            <person name="Kraemer L."/>
            <person name="Andreson R."/>
            <person name="Gutowska M.A."/>
            <person name="Wolf J."/>
            <person name="Bergner S.V."/>
            <person name="Schilhabel M.B."/>
            <person name="Klostermeier U.C."/>
            <person name="Beiko R.G."/>
            <person name="Rosenstiel P."/>
            <person name="Hippler M."/>
            <person name="Laroche J."/>
        </authorList>
    </citation>
    <scope>NUCLEOTIDE SEQUENCE [LARGE SCALE GENOMIC DNA]</scope>
    <source>
        <strain evidence="2 3">CCMP1005</strain>
    </source>
</reference>
<protein>
    <submittedName>
        <fullName evidence="2">Uncharacterized protein</fullName>
    </submittedName>
</protein>
<evidence type="ECO:0000313" key="3">
    <source>
        <dbReference type="Proteomes" id="UP000266841"/>
    </source>
</evidence>
<gene>
    <name evidence="2" type="ORF">THAOC_03167</name>
</gene>
<feature type="region of interest" description="Disordered" evidence="1">
    <location>
        <begin position="1"/>
        <end position="178"/>
    </location>
</feature>
<evidence type="ECO:0000256" key="1">
    <source>
        <dbReference type="SAM" id="MobiDB-lite"/>
    </source>
</evidence>
<dbReference type="Proteomes" id="UP000266841">
    <property type="component" value="Unassembled WGS sequence"/>
</dbReference>
<proteinExistence type="predicted"/>
<dbReference type="AlphaFoldDB" id="K0TPY8"/>
<accession>K0TPY8</accession>
<dbReference type="EMBL" id="AGNL01003124">
    <property type="protein sequence ID" value="EJK75122.1"/>
    <property type="molecule type" value="Genomic_DNA"/>
</dbReference>
<organism evidence="2 3">
    <name type="scientific">Thalassiosira oceanica</name>
    <name type="common">Marine diatom</name>
    <dbReference type="NCBI Taxonomy" id="159749"/>
    <lineage>
        <taxon>Eukaryota</taxon>
        <taxon>Sar</taxon>
        <taxon>Stramenopiles</taxon>
        <taxon>Ochrophyta</taxon>
        <taxon>Bacillariophyta</taxon>
        <taxon>Coscinodiscophyceae</taxon>
        <taxon>Thalassiosirophycidae</taxon>
        <taxon>Thalassiosirales</taxon>
        <taxon>Thalassiosiraceae</taxon>
        <taxon>Thalassiosira</taxon>
    </lineage>
</organism>
<feature type="compositionally biased region" description="Low complexity" evidence="1">
    <location>
        <begin position="66"/>
        <end position="90"/>
    </location>
</feature>
<keyword evidence="3" id="KW-1185">Reference proteome</keyword>
<feature type="compositionally biased region" description="Pro residues" evidence="1">
    <location>
        <begin position="154"/>
        <end position="168"/>
    </location>
</feature>
<feature type="non-terminal residue" evidence="2">
    <location>
        <position position="1"/>
    </location>
</feature>